<dbReference type="Gene3D" id="3.40.50.300">
    <property type="entry name" value="P-loop containing nucleotide triphosphate hydrolases"/>
    <property type="match status" value="1"/>
</dbReference>
<protein>
    <submittedName>
        <fullName evidence="7">Type IV secretion system protein VirD4</fullName>
    </submittedName>
</protein>
<dbReference type="InterPro" id="IPR027417">
    <property type="entry name" value="P-loop_NTPase"/>
</dbReference>
<evidence type="ECO:0000256" key="6">
    <source>
        <dbReference type="ARBA" id="ARBA00023136"/>
    </source>
</evidence>
<reference evidence="7 8" key="1">
    <citation type="submission" date="2020-08" db="EMBL/GenBank/DDBJ databases">
        <title>Genomic Encyclopedia of Type Strains, Phase IV (KMG-IV): sequencing the most valuable type-strain genomes for metagenomic binning, comparative biology and taxonomic classification.</title>
        <authorList>
            <person name="Goeker M."/>
        </authorList>
    </citation>
    <scope>NUCLEOTIDE SEQUENCE [LARGE SCALE GENOMIC DNA]</scope>
    <source>
        <strain evidence="7 8">DSM 27163</strain>
    </source>
</reference>
<evidence type="ECO:0000313" key="7">
    <source>
        <dbReference type="EMBL" id="MBB5708671.1"/>
    </source>
</evidence>
<name>A0A7W9B9G3_9SPHN</name>
<evidence type="ECO:0000256" key="3">
    <source>
        <dbReference type="ARBA" id="ARBA00022475"/>
    </source>
</evidence>
<keyword evidence="3" id="KW-1003">Cell membrane</keyword>
<proteinExistence type="inferred from homology"/>
<dbReference type="SUPFAM" id="SSF52540">
    <property type="entry name" value="P-loop containing nucleoside triphosphate hydrolases"/>
    <property type="match status" value="1"/>
</dbReference>
<dbReference type="RefSeq" id="WP_184101614.1">
    <property type="nucleotide sequence ID" value="NZ_JACIJH010000024.1"/>
</dbReference>
<comment type="subcellular location">
    <subcellularLocation>
        <location evidence="1">Cell membrane</location>
        <topology evidence="1">Multi-pass membrane protein</topology>
    </subcellularLocation>
</comment>
<keyword evidence="4" id="KW-0812">Transmembrane</keyword>
<dbReference type="EMBL" id="JACIJH010000024">
    <property type="protein sequence ID" value="MBB5708671.1"/>
    <property type="molecule type" value="Genomic_DNA"/>
</dbReference>
<dbReference type="InterPro" id="IPR051539">
    <property type="entry name" value="T4SS-coupling_protein"/>
</dbReference>
<dbReference type="Pfam" id="PF02534">
    <property type="entry name" value="T4SS-DNA_transf"/>
    <property type="match status" value="1"/>
</dbReference>
<keyword evidence="5" id="KW-1133">Transmembrane helix</keyword>
<evidence type="ECO:0000256" key="4">
    <source>
        <dbReference type="ARBA" id="ARBA00022692"/>
    </source>
</evidence>
<accession>A0A7W9B9G3</accession>
<sequence>MSSASAQFGSQSPATLSLPDAIEGDGLLVGWSLETRRHSRPVGFSFGDQVDAAGRAALPILLAGEGHLITIAPTGAGKGVGCVVPSLLRHRGPAIVIDPKGENAAITARRRRDMGQQVIVLDPMGITAFQGGALNPLDLIDPFAPTAVDEAHVVIDQLLAFTSADRDRFWQGRARQLLVGVLFHLLTDLPKQTHTLAEFRALVNRAAGDATALIQALEASRHPEARATGQLFAINAAETVGGIVAFAQEAIDFMRGPALQAATERSSIDFDAVTRGDPLTIYIVMPPHMLGSHGRLLRLWVGALMTAIMRRRARPEASTLFVLDEAAQLGTFNELRQAVTLLRGYGLQTWSFWQDASQLQYLYPDDWQTMVNNSKVVQCFGANTLLAAQTMAGLVGHPDPVGVLALPPDEMLLQVAGDIAVVAKLPNYRLDPAFAGLFDGNPYHDAAADPMGLPRTPLVEYIRPPAPPAPPRPRYDTAVSGIPFPSHEDMAHRILEAVGAGKG</sequence>
<dbReference type="GO" id="GO:0005886">
    <property type="term" value="C:plasma membrane"/>
    <property type="evidence" value="ECO:0007669"/>
    <property type="project" value="UniProtKB-SubCell"/>
</dbReference>
<gene>
    <name evidence="7" type="ORF">FHR21_004065</name>
</gene>
<evidence type="ECO:0000256" key="1">
    <source>
        <dbReference type="ARBA" id="ARBA00004651"/>
    </source>
</evidence>
<dbReference type="CDD" id="cd01127">
    <property type="entry name" value="TrwB_TraG_TraD_VirD4"/>
    <property type="match status" value="1"/>
</dbReference>
<keyword evidence="8" id="KW-1185">Reference proteome</keyword>
<comment type="similarity">
    <text evidence="2">Belongs to the VirD4/TraG family.</text>
</comment>
<evidence type="ECO:0000256" key="2">
    <source>
        <dbReference type="ARBA" id="ARBA00008806"/>
    </source>
</evidence>
<dbReference type="PANTHER" id="PTHR37937">
    <property type="entry name" value="CONJUGATIVE TRANSFER: DNA TRANSPORT"/>
    <property type="match status" value="1"/>
</dbReference>
<comment type="caution">
    <text evidence="7">The sequence shown here is derived from an EMBL/GenBank/DDBJ whole genome shotgun (WGS) entry which is preliminary data.</text>
</comment>
<dbReference type="PANTHER" id="PTHR37937:SF1">
    <property type="entry name" value="CONJUGATIVE TRANSFER: DNA TRANSPORT"/>
    <property type="match status" value="1"/>
</dbReference>
<evidence type="ECO:0000313" key="8">
    <source>
        <dbReference type="Proteomes" id="UP000537161"/>
    </source>
</evidence>
<dbReference type="InterPro" id="IPR003688">
    <property type="entry name" value="TraG/VirD4"/>
</dbReference>
<evidence type="ECO:0000256" key="5">
    <source>
        <dbReference type="ARBA" id="ARBA00022989"/>
    </source>
</evidence>
<keyword evidence="6" id="KW-0472">Membrane</keyword>
<dbReference type="AlphaFoldDB" id="A0A7W9B9G3"/>
<organism evidence="7 8">
    <name type="scientific">Sphingopyxis panaciterrulae</name>
    <dbReference type="NCBI Taxonomy" id="462372"/>
    <lineage>
        <taxon>Bacteria</taxon>
        <taxon>Pseudomonadati</taxon>
        <taxon>Pseudomonadota</taxon>
        <taxon>Alphaproteobacteria</taxon>
        <taxon>Sphingomonadales</taxon>
        <taxon>Sphingomonadaceae</taxon>
        <taxon>Sphingopyxis</taxon>
    </lineage>
</organism>
<dbReference type="Proteomes" id="UP000537161">
    <property type="component" value="Unassembled WGS sequence"/>
</dbReference>